<reference evidence="1" key="1">
    <citation type="submission" date="2022-10" db="EMBL/GenBank/DDBJ databases">
        <authorList>
            <person name="Chen Y."/>
            <person name="Dougan E. K."/>
            <person name="Chan C."/>
            <person name="Rhodes N."/>
            <person name="Thang M."/>
        </authorList>
    </citation>
    <scope>NUCLEOTIDE SEQUENCE</scope>
</reference>
<keyword evidence="3" id="KW-1185">Reference proteome</keyword>
<dbReference type="EMBL" id="CAMXCT030003447">
    <property type="protein sequence ID" value="CAL4791865.1"/>
    <property type="molecule type" value="Genomic_DNA"/>
</dbReference>
<dbReference type="AlphaFoldDB" id="A0A9P1G8Z8"/>
<evidence type="ECO:0000313" key="1">
    <source>
        <dbReference type="EMBL" id="CAI4004553.1"/>
    </source>
</evidence>
<reference evidence="2" key="2">
    <citation type="submission" date="2024-04" db="EMBL/GenBank/DDBJ databases">
        <authorList>
            <person name="Chen Y."/>
            <person name="Shah S."/>
            <person name="Dougan E. K."/>
            <person name="Thang M."/>
            <person name="Chan C."/>
        </authorList>
    </citation>
    <scope>NUCLEOTIDE SEQUENCE [LARGE SCALE GENOMIC DNA]</scope>
</reference>
<dbReference type="OrthoDB" id="10533669at2759"/>
<sequence>MGLQSRTLEIWQCAETNLMGLKFEGLCLMFPEHAMTSLVSAHMNSGCTPVAFGHLSSRSKELRNSSSSAQLAKARGVLRGMSIMRWSRCMVMAVAAACLAALLGCGDEEITYPECSSFSKNGVSPVTDATTCREACVTAEGLAEVSGQLEDFKGSASAGECSCIQASGGYRTICKDSNYTR</sequence>
<proteinExistence type="predicted"/>
<name>A0A9P1G8Z8_9DINO</name>
<evidence type="ECO:0000313" key="2">
    <source>
        <dbReference type="EMBL" id="CAL1157928.1"/>
    </source>
</evidence>
<dbReference type="Proteomes" id="UP001152797">
    <property type="component" value="Unassembled WGS sequence"/>
</dbReference>
<organism evidence="1">
    <name type="scientific">Cladocopium goreaui</name>
    <dbReference type="NCBI Taxonomy" id="2562237"/>
    <lineage>
        <taxon>Eukaryota</taxon>
        <taxon>Sar</taxon>
        <taxon>Alveolata</taxon>
        <taxon>Dinophyceae</taxon>
        <taxon>Suessiales</taxon>
        <taxon>Symbiodiniaceae</taxon>
        <taxon>Cladocopium</taxon>
    </lineage>
</organism>
<gene>
    <name evidence="1" type="ORF">C1SCF055_LOCUS30334</name>
</gene>
<accession>A0A9P1G8Z8</accession>
<dbReference type="EMBL" id="CAMXCT020003447">
    <property type="protein sequence ID" value="CAL1157928.1"/>
    <property type="molecule type" value="Genomic_DNA"/>
</dbReference>
<protein>
    <submittedName>
        <fullName evidence="1">Uncharacterized protein</fullName>
    </submittedName>
</protein>
<comment type="caution">
    <text evidence="1">The sequence shown here is derived from an EMBL/GenBank/DDBJ whole genome shotgun (WGS) entry which is preliminary data.</text>
</comment>
<dbReference type="EMBL" id="CAMXCT010003447">
    <property type="protein sequence ID" value="CAI4004553.1"/>
    <property type="molecule type" value="Genomic_DNA"/>
</dbReference>
<evidence type="ECO:0000313" key="3">
    <source>
        <dbReference type="Proteomes" id="UP001152797"/>
    </source>
</evidence>